<comment type="caution">
    <text evidence="1">The sequence shown here is derived from an EMBL/GenBank/DDBJ whole genome shotgun (WGS) entry which is preliminary data.</text>
</comment>
<dbReference type="Proteomes" id="UP000829196">
    <property type="component" value="Unassembled WGS sequence"/>
</dbReference>
<sequence length="72" mass="8356">MVGEFSILSETINPTHPRHIDDATSFFLSCMYECNVFFLFLQFPLLQAYQMLTEPCMIDRAKLGHSPLIRKT</sequence>
<name>A0A8T3APC3_DENNO</name>
<gene>
    <name evidence="2" type="ORF">KFK09_008171</name>
    <name evidence="1" type="ORF">KFK09_020823</name>
</gene>
<evidence type="ECO:0000313" key="3">
    <source>
        <dbReference type="Proteomes" id="UP000829196"/>
    </source>
</evidence>
<evidence type="ECO:0000313" key="2">
    <source>
        <dbReference type="EMBL" id="KAI0515506.1"/>
    </source>
</evidence>
<dbReference type="AlphaFoldDB" id="A0A8T3APC3"/>
<keyword evidence="3" id="KW-1185">Reference proteome</keyword>
<proteinExistence type="predicted"/>
<dbReference type="SMR" id="A0A8T3APC3"/>
<protein>
    <submittedName>
        <fullName evidence="1">Uncharacterized protein</fullName>
    </submittedName>
</protein>
<reference evidence="1" key="1">
    <citation type="journal article" date="2022" name="Front. Genet.">
        <title>Chromosome-Scale Assembly of the Dendrobium nobile Genome Provides Insights Into the Molecular Mechanism of the Biosynthesis of the Medicinal Active Ingredient of Dendrobium.</title>
        <authorList>
            <person name="Xu Q."/>
            <person name="Niu S.-C."/>
            <person name="Li K.-L."/>
            <person name="Zheng P.-J."/>
            <person name="Zhang X.-J."/>
            <person name="Jia Y."/>
            <person name="Liu Y."/>
            <person name="Niu Y.-X."/>
            <person name="Yu L.-H."/>
            <person name="Chen D.-F."/>
            <person name="Zhang G.-Q."/>
        </authorList>
    </citation>
    <scope>NUCLEOTIDE SEQUENCE</scope>
    <source>
        <tissue evidence="1">Leaf</tissue>
    </source>
</reference>
<accession>A0A8T3APC3</accession>
<dbReference type="EMBL" id="JAGYWB010000015">
    <property type="protein sequence ID" value="KAI0497592.1"/>
    <property type="molecule type" value="Genomic_DNA"/>
</dbReference>
<evidence type="ECO:0000313" key="1">
    <source>
        <dbReference type="EMBL" id="KAI0497592.1"/>
    </source>
</evidence>
<dbReference type="EMBL" id="JAGYWB010000007">
    <property type="protein sequence ID" value="KAI0515506.1"/>
    <property type="molecule type" value="Genomic_DNA"/>
</dbReference>
<organism evidence="1 3">
    <name type="scientific">Dendrobium nobile</name>
    <name type="common">Orchid</name>
    <dbReference type="NCBI Taxonomy" id="94219"/>
    <lineage>
        <taxon>Eukaryota</taxon>
        <taxon>Viridiplantae</taxon>
        <taxon>Streptophyta</taxon>
        <taxon>Embryophyta</taxon>
        <taxon>Tracheophyta</taxon>
        <taxon>Spermatophyta</taxon>
        <taxon>Magnoliopsida</taxon>
        <taxon>Liliopsida</taxon>
        <taxon>Asparagales</taxon>
        <taxon>Orchidaceae</taxon>
        <taxon>Epidendroideae</taxon>
        <taxon>Malaxideae</taxon>
        <taxon>Dendrobiinae</taxon>
        <taxon>Dendrobium</taxon>
    </lineage>
</organism>